<organism evidence="3 4">
    <name type="scientific">Nocardia uniformis</name>
    <dbReference type="NCBI Taxonomy" id="53432"/>
    <lineage>
        <taxon>Bacteria</taxon>
        <taxon>Bacillati</taxon>
        <taxon>Actinomycetota</taxon>
        <taxon>Actinomycetes</taxon>
        <taxon>Mycobacteriales</taxon>
        <taxon>Nocardiaceae</taxon>
        <taxon>Nocardia</taxon>
    </lineage>
</organism>
<evidence type="ECO:0000313" key="4">
    <source>
        <dbReference type="Proteomes" id="UP000586827"/>
    </source>
</evidence>
<dbReference type="AlphaFoldDB" id="A0A849C042"/>
<dbReference type="InterPro" id="IPR012349">
    <property type="entry name" value="Split_barrel_FMN-bd"/>
</dbReference>
<protein>
    <submittedName>
        <fullName evidence="3">Nitroreductase family deazaflavin-dependent oxidoreductase</fullName>
    </submittedName>
</protein>
<dbReference type="InterPro" id="IPR004378">
    <property type="entry name" value="F420H2_quin_Rdtase"/>
</dbReference>
<comment type="caution">
    <text evidence="3">The sequence shown here is derived from an EMBL/GenBank/DDBJ whole genome shotgun (WGS) entry which is preliminary data.</text>
</comment>
<gene>
    <name evidence="3" type="ORF">HLB23_13185</name>
</gene>
<dbReference type="Gene3D" id="2.30.110.10">
    <property type="entry name" value="Electron Transport, Fmn-binding Protein, Chain A"/>
    <property type="match status" value="1"/>
</dbReference>
<dbReference type="NCBIfam" id="TIGR00026">
    <property type="entry name" value="hi_GC_TIGR00026"/>
    <property type="match status" value="1"/>
</dbReference>
<accession>A0A849C042</accession>
<dbReference type="GO" id="GO:0005886">
    <property type="term" value="C:plasma membrane"/>
    <property type="evidence" value="ECO:0007669"/>
    <property type="project" value="TreeGrafter"/>
</dbReference>
<evidence type="ECO:0000256" key="2">
    <source>
        <dbReference type="ARBA" id="ARBA00049106"/>
    </source>
</evidence>
<reference evidence="3 4" key="1">
    <citation type="submission" date="2020-05" db="EMBL/GenBank/DDBJ databases">
        <title>MicrobeNet Type strains.</title>
        <authorList>
            <person name="Nicholson A.C."/>
        </authorList>
    </citation>
    <scope>NUCLEOTIDE SEQUENCE [LARGE SCALE GENOMIC DNA]</scope>
    <source>
        <strain evidence="3 4">JCM 3224</strain>
    </source>
</reference>
<dbReference type="Proteomes" id="UP000586827">
    <property type="component" value="Unassembled WGS sequence"/>
</dbReference>
<evidence type="ECO:0000256" key="1">
    <source>
        <dbReference type="ARBA" id="ARBA00008710"/>
    </source>
</evidence>
<dbReference type="GO" id="GO:0016491">
    <property type="term" value="F:oxidoreductase activity"/>
    <property type="evidence" value="ECO:0007669"/>
    <property type="project" value="InterPro"/>
</dbReference>
<proteinExistence type="inferred from homology"/>
<keyword evidence="4" id="KW-1185">Reference proteome</keyword>
<dbReference type="EMBL" id="JABELX010000004">
    <property type="protein sequence ID" value="NNH70806.1"/>
    <property type="molecule type" value="Genomic_DNA"/>
</dbReference>
<evidence type="ECO:0000313" key="3">
    <source>
        <dbReference type="EMBL" id="NNH70806.1"/>
    </source>
</evidence>
<dbReference type="PANTHER" id="PTHR39428">
    <property type="entry name" value="F420H(2)-DEPENDENT QUINONE REDUCTASE RV1261C"/>
    <property type="match status" value="1"/>
</dbReference>
<sequence>MNGRIGGHLPGWPSARILLLDHIGAKSGIHRTSPLMYHDEGEFVAVVASKGGQPTHPAWFHNLKANPDTTIQIDSAVQRVRARVATDAERDSLWQRCVAFYPGYEFFQRITRGRKIPIVILEPRE</sequence>
<dbReference type="GO" id="GO:0070967">
    <property type="term" value="F:coenzyme F420 binding"/>
    <property type="evidence" value="ECO:0007669"/>
    <property type="project" value="TreeGrafter"/>
</dbReference>
<dbReference type="PANTHER" id="PTHR39428:SF3">
    <property type="entry name" value="DEAZAFLAVIN-DEPENDENT NITROREDUCTASE"/>
    <property type="match status" value="1"/>
</dbReference>
<comment type="catalytic activity">
    <reaction evidence="2">
        <text>oxidized coenzyme F420-(gamma-L-Glu)(n) + a quinol + H(+) = reduced coenzyme F420-(gamma-L-Glu)(n) + a quinone</text>
        <dbReference type="Rhea" id="RHEA:39663"/>
        <dbReference type="Rhea" id="RHEA-COMP:12939"/>
        <dbReference type="Rhea" id="RHEA-COMP:14378"/>
        <dbReference type="ChEBI" id="CHEBI:15378"/>
        <dbReference type="ChEBI" id="CHEBI:24646"/>
        <dbReference type="ChEBI" id="CHEBI:132124"/>
        <dbReference type="ChEBI" id="CHEBI:133980"/>
        <dbReference type="ChEBI" id="CHEBI:139511"/>
    </reaction>
</comment>
<comment type="similarity">
    <text evidence="1">Belongs to the F420H(2)-dependent quinone reductase family.</text>
</comment>
<dbReference type="Pfam" id="PF04075">
    <property type="entry name" value="F420H2_quin_red"/>
    <property type="match status" value="1"/>
</dbReference>
<name>A0A849C042_9NOCA</name>